<reference evidence="8" key="1">
    <citation type="submission" date="2022-12" db="EMBL/GenBank/DDBJ databases">
        <authorList>
            <person name="Petersen C."/>
        </authorList>
    </citation>
    <scope>NUCLEOTIDE SEQUENCE</scope>
    <source>
        <strain evidence="8">IBT 29677</strain>
    </source>
</reference>
<keyword evidence="4 7" id="KW-1133">Transmembrane helix</keyword>
<feature type="compositionally biased region" description="Basic and acidic residues" evidence="6">
    <location>
        <begin position="12"/>
        <end position="28"/>
    </location>
</feature>
<comment type="similarity">
    <text evidence="2">Belongs to the acetate uptake transporter (AceTr) (TC 2.A.96) family.</text>
</comment>
<feature type="transmembrane region" description="Helical" evidence="7">
    <location>
        <begin position="103"/>
        <end position="124"/>
    </location>
</feature>
<reference evidence="8" key="2">
    <citation type="journal article" date="2023" name="IMA Fungus">
        <title>Comparative genomic study of the Penicillium genus elucidates a diverse pangenome and 15 lateral gene transfer events.</title>
        <authorList>
            <person name="Petersen C."/>
            <person name="Sorensen T."/>
            <person name="Nielsen M.R."/>
            <person name="Sondergaard T.E."/>
            <person name="Sorensen J.L."/>
            <person name="Fitzpatrick D.A."/>
            <person name="Frisvad J.C."/>
            <person name="Nielsen K.L."/>
        </authorList>
    </citation>
    <scope>NUCLEOTIDE SEQUENCE</scope>
    <source>
        <strain evidence="8">IBT 29677</strain>
    </source>
</reference>
<feature type="transmembrane region" description="Helical" evidence="7">
    <location>
        <begin position="130"/>
        <end position="152"/>
    </location>
</feature>
<dbReference type="EMBL" id="JAPZBU010000009">
    <property type="protein sequence ID" value="KAJ5387410.1"/>
    <property type="molecule type" value="Genomic_DNA"/>
</dbReference>
<evidence type="ECO:0000256" key="3">
    <source>
        <dbReference type="ARBA" id="ARBA00022692"/>
    </source>
</evidence>
<evidence type="ECO:0000256" key="5">
    <source>
        <dbReference type="ARBA" id="ARBA00023136"/>
    </source>
</evidence>
<dbReference type="GeneID" id="81373568"/>
<feature type="region of interest" description="Disordered" evidence="6">
    <location>
        <begin position="1"/>
        <end position="29"/>
    </location>
</feature>
<accession>A0A9X0B458</accession>
<dbReference type="Pfam" id="PF01184">
    <property type="entry name" value="Gpr1_Fun34_YaaH"/>
    <property type="match status" value="1"/>
</dbReference>
<keyword evidence="9" id="KW-1185">Reference proteome</keyword>
<dbReference type="Proteomes" id="UP001147747">
    <property type="component" value="Unassembled WGS sequence"/>
</dbReference>
<sequence length="202" mass="21216">MSDSVTPVSKNASDHIERTSTDGGHLDHNPCPNVPVVKHTFANTAPLGLLSFATELITGNTFGGTLFCAYAAFNFAYAMIFLPGTGIIAAYTDPTTGEISGEFEQAVGVFLLAWFILTVIMSIGAMRSSWVLFVALVFLSLCLLLLAVGNMTGNTAALKAGDSFGLIVAFLTYWAGAAGLWAGNTTAINLPTFEMYKGGQAA</sequence>
<dbReference type="GO" id="GO:0005886">
    <property type="term" value="C:plasma membrane"/>
    <property type="evidence" value="ECO:0007669"/>
    <property type="project" value="TreeGrafter"/>
</dbReference>
<dbReference type="OrthoDB" id="3648309at2759"/>
<comment type="subcellular location">
    <subcellularLocation>
        <location evidence="1">Membrane</location>
        <topology evidence="1">Multi-pass membrane protein</topology>
    </subcellularLocation>
</comment>
<proteinExistence type="inferred from homology"/>
<feature type="transmembrane region" description="Helical" evidence="7">
    <location>
        <begin position="164"/>
        <end position="183"/>
    </location>
</feature>
<keyword evidence="5 7" id="KW-0472">Membrane</keyword>
<organism evidence="8 9">
    <name type="scientific">Penicillium cosmopolitanum</name>
    <dbReference type="NCBI Taxonomy" id="1131564"/>
    <lineage>
        <taxon>Eukaryota</taxon>
        <taxon>Fungi</taxon>
        <taxon>Dikarya</taxon>
        <taxon>Ascomycota</taxon>
        <taxon>Pezizomycotina</taxon>
        <taxon>Eurotiomycetes</taxon>
        <taxon>Eurotiomycetidae</taxon>
        <taxon>Eurotiales</taxon>
        <taxon>Aspergillaceae</taxon>
        <taxon>Penicillium</taxon>
    </lineage>
</organism>
<dbReference type="InterPro" id="IPR051633">
    <property type="entry name" value="AceTr"/>
</dbReference>
<dbReference type="PANTHER" id="PTHR31123:SF1">
    <property type="entry name" value="ACCUMULATION OF DYADS PROTEIN 2-RELATED"/>
    <property type="match status" value="1"/>
</dbReference>
<name>A0A9X0B458_9EURO</name>
<evidence type="ECO:0000256" key="6">
    <source>
        <dbReference type="SAM" id="MobiDB-lite"/>
    </source>
</evidence>
<dbReference type="GO" id="GO:0015123">
    <property type="term" value="F:acetate transmembrane transporter activity"/>
    <property type="evidence" value="ECO:0007669"/>
    <property type="project" value="TreeGrafter"/>
</dbReference>
<protein>
    <submittedName>
        <fullName evidence="8">Uncharacterized protein</fullName>
    </submittedName>
</protein>
<feature type="transmembrane region" description="Helical" evidence="7">
    <location>
        <begin position="69"/>
        <end position="91"/>
    </location>
</feature>
<evidence type="ECO:0000313" key="9">
    <source>
        <dbReference type="Proteomes" id="UP001147747"/>
    </source>
</evidence>
<feature type="compositionally biased region" description="Polar residues" evidence="6">
    <location>
        <begin position="1"/>
        <end position="11"/>
    </location>
</feature>
<dbReference type="PANTHER" id="PTHR31123">
    <property type="entry name" value="ACCUMULATION OF DYADS PROTEIN 2-RELATED"/>
    <property type="match status" value="1"/>
</dbReference>
<evidence type="ECO:0000256" key="2">
    <source>
        <dbReference type="ARBA" id="ARBA00005587"/>
    </source>
</evidence>
<gene>
    <name evidence="8" type="ORF">N7509_009951</name>
</gene>
<evidence type="ECO:0000256" key="7">
    <source>
        <dbReference type="SAM" id="Phobius"/>
    </source>
</evidence>
<dbReference type="RefSeq" id="XP_056485208.1">
    <property type="nucleotide sequence ID" value="XM_056634588.1"/>
</dbReference>
<evidence type="ECO:0000256" key="1">
    <source>
        <dbReference type="ARBA" id="ARBA00004141"/>
    </source>
</evidence>
<evidence type="ECO:0000256" key="4">
    <source>
        <dbReference type="ARBA" id="ARBA00022989"/>
    </source>
</evidence>
<evidence type="ECO:0000313" key="8">
    <source>
        <dbReference type="EMBL" id="KAJ5387410.1"/>
    </source>
</evidence>
<dbReference type="InterPro" id="IPR000791">
    <property type="entry name" value="Gpr1/Fun34/SatP-like"/>
</dbReference>
<comment type="caution">
    <text evidence="8">The sequence shown here is derived from an EMBL/GenBank/DDBJ whole genome shotgun (WGS) entry which is preliminary data.</text>
</comment>
<keyword evidence="3 7" id="KW-0812">Transmembrane</keyword>
<dbReference type="AlphaFoldDB" id="A0A9X0B458"/>